<evidence type="ECO:0000313" key="1">
    <source>
        <dbReference type="EMBL" id="CAD7001817.1"/>
    </source>
</evidence>
<name>A0A811UVR9_CERCA</name>
<dbReference type="AlphaFoldDB" id="A0A811UVR9"/>
<comment type="caution">
    <text evidence="1">The sequence shown here is derived from an EMBL/GenBank/DDBJ whole genome shotgun (WGS) entry which is preliminary data.</text>
</comment>
<keyword evidence="2" id="KW-1185">Reference proteome</keyword>
<reference evidence="1" key="1">
    <citation type="submission" date="2020-11" db="EMBL/GenBank/DDBJ databases">
        <authorList>
            <person name="Whitehead M."/>
        </authorList>
    </citation>
    <scope>NUCLEOTIDE SEQUENCE</scope>
    <source>
        <strain evidence="1">EGII</strain>
    </source>
</reference>
<sequence length="130" mass="15376">CFTFRVPFADSDCVGSKCKLLIHQLSLRHKTKTNMGTDRITNEEGRRLSWTTIVRTLLRKRKDENESTWRNSTSYSMDPERTSQLLGHYRTSESDYVIIRAIVEMESFDDFYSHFHDLTTLFLCQKMPEK</sequence>
<proteinExistence type="predicted"/>
<protein>
    <submittedName>
        <fullName evidence="1">(Mediterranean fruit fly) hypothetical protein</fullName>
    </submittedName>
</protein>
<dbReference type="Proteomes" id="UP000606786">
    <property type="component" value="Unassembled WGS sequence"/>
</dbReference>
<evidence type="ECO:0000313" key="2">
    <source>
        <dbReference type="Proteomes" id="UP000606786"/>
    </source>
</evidence>
<organism evidence="1 2">
    <name type="scientific">Ceratitis capitata</name>
    <name type="common">Mediterranean fruit fly</name>
    <name type="synonym">Tephritis capitata</name>
    <dbReference type="NCBI Taxonomy" id="7213"/>
    <lineage>
        <taxon>Eukaryota</taxon>
        <taxon>Metazoa</taxon>
        <taxon>Ecdysozoa</taxon>
        <taxon>Arthropoda</taxon>
        <taxon>Hexapoda</taxon>
        <taxon>Insecta</taxon>
        <taxon>Pterygota</taxon>
        <taxon>Neoptera</taxon>
        <taxon>Endopterygota</taxon>
        <taxon>Diptera</taxon>
        <taxon>Brachycera</taxon>
        <taxon>Muscomorpha</taxon>
        <taxon>Tephritoidea</taxon>
        <taxon>Tephritidae</taxon>
        <taxon>Ceratitis</taxon>
        <taxon>Ceratitis</taxon>
    </lineage>
</organism>
<dbReference type="EMBL" id="CAJHJT010000023">
    <property type="protein sequence ID" value="CAD7001817.1"/>
    <property type="molecule type" value="Genomic_DNA"/>
</dbReference>
<accession>A0A811UVR9</accession>
<gene>
    <name evidence="1" type="ORF">CCAP1982_LOCUS10308</name>
</gene>
<feature type="non-terminal residue" evidence="1">
    <location>
        <position position="1"/>
    </location>
</feature>